<feature type="compositionally biased region" description="Pro residues" evidence="8">
    <location>
        <begin position="327"/>
        <end position="345"/>
    </location>
</feature>
<feature type="region of interest" description="Disordered" evidence="8">
    <location>
        <begin position="590"/>
        <end position="789"/>
    </location>
</feature>
<comment type="subcellular location">
    <subcellularLocation>
        <location evidence="1">Nucleus</location>
    </subcellularLocation>
</comment>
<reference evidence="11" key="2">
    <citation type="submission" date="2019-10" db="EMBL/GenBank/DDBJ databases">
        <title>A de novo genome assembly of a pear dwarfing rootstock.</title>
        <authorList>
            <person name="Wang F."/>
            <person name="Wang J."/>
            <person name="Li S."/>
            <person name="Zhang Y."/>
            <person name="Fang M."/>
            <person name="Ma L."/>
            <person name="Zhao Y."/>
            <person name="Jiang S."/>
        </authorList>
    </citation>
    <scope>NUCLEOTIDE SEQUENCE [LARGE SCALE GENOMIC DNA]</scope>
</reference>
<keyword evidence="4" id="KW-0862">Zinc</keyword>
<feature type="compositionally biased region" description="Basic and acidic residues" evidence="8">
    <location>
        <begin position="645"/>
        <end position="657"/>
    </location>
</feature>
<feature type="compositionally biased region" description="Polar residues" evidence="8">
    <location>
        <begin position="664"/>
        <end position="675"/>
    </location>
</feature>
<dbReference type="GO" id="GO:0003677">
    <property type="term" value="F:DNA binding"/>
    <property type="evidence" value="ECO:0007669"/>
    <property type="project" value="TreeGrafter"/>
</dbReference>
<dbReference type="GO" id="GO:0017053">
    <property type="term" value="C:transcription repressor complex"/>
    <property type="evidence" value="ECO:0007669"/>
    <property type="project" value="InterPro"/>
</dbReference>
<dbReference type="InterPro" id="IPR001005">
    <property type="entry name" value="SANT/Myb"/>
</dbReference>
<evidence type="ECO:0000256" key="5">
    <source>
        <dbReference type="ARBA" id="ARBA00023242"/>
    </source>
</evidence>
<feature type="region of interest" description="Disordered" evidence="8">
    <location>
        <begin position="923"/>
        <end position="944"/>
    </location>
</feature>
<dbReference type="InterPro" id="IPR033471">
    <property type="entry name" value="DIRP"/>
</dbReference>
<dbReference type="PROSITE" id="PS50199">
    <property type="entry name" value="ZF_RANBP2_2"/>
    <property type="match status" value="2"/>
</dbReference>
<sequence length="2063" mass="230898">MAQTPYSLLLLKRLSRCSQNPKPPPVLLSLLKPFSTSPTPISSVDPKPSSLSARLSFIFDQIDAIEKERSEKDQTLQKIIPWRESKKSQIDPELGMGVGNQSGYDAHLVDSVSVLTGWERVEKPVVAKQEVEVVHPWPEWIELMERLVQQNYFDHRSVDEDRVVQDIGFDPSEAVFPAEEDARGIDFKDFKAVHTACLSFGKDRFDIIRSLSRQDIQVLVGFGCPSTDKKVVFSSKLLRKHTHLDEGDVCSSCSLRNSCEIAYMITNKEDEARTIDIMRILLTYGFDPVNGSLVNKSLLKQKSVKTVVRKLLHQVVKLSAVPIDPNLPPPVIKKPPPKVKQPPPPPRRRVLRDDIEMKKGDWLCLKCDFMNFAKNNICLQCDAKRPKRQLLPGEWECPGCSFLNYRRNMACFHCDCKRPPDEYLENKVQEVQRGPRTRMEKTAVLHGDANAWNFNFDDNESAGADVAAFEYADSSVRDENSLGNQAQGQDFGHREYNWRFDDFNDDIDNCELDTRNKTSPQDASIDYSEFEGSESEDTENSDNSLQGRRRTKSSSYNKPSKPTRQRAAFSVSDDDELDVDFDKELSVHPNWKSSHVADSRSRGRGRTTSGPSKRLSFGSDDELGMSDDDLDQKFGARRGKSNNLDSKRKGFERRGNFDMEDDSVSGSESDNGFQSHKNRPRRNKENNIKGCGSPNFTRETQFESNGMKGGRRNSFNDDFDGATQGSRGNNRGMSNRGNDTRSFNSPKREGFGNGRGRNSFNDDFDRSARGSGREKDLEGSSVEGLMNMGGTRTGALKNLETADALLKDRSMFHDRNGSDWYALLMLHSWFMRQTFAAHTDGMECQQSKLESGQFPVYWQHVLDQMHHSFTSFNFSMYQKEVSSNQKFSSVAMQDPRGFNLYVNFAMAPTRKAKGVKRYTTVNEASPEKYGGGSNKKKQRKRKLSDKLGLQWSNGELQRFYDAYRKYGKDWRKVAAAVRNRSIEMVEALYNMNRAYLSLPEGTASVVGLKAMMTDHYNVMEGSDSERESNDDLGFSRKPQKRKLGKDQPSVSKDVLHTHPSASLEGCLSLLKRRKLDGDQPRAVGKRTPRVPISYPHKKDDREAYVSPIKKGRKSEGDNDDDIVHVAALLTEASQRGGSPQVSQTPYGRPVHIKSSSVQSSGRMHPPPGKARANLRHASVDEDWLEGSLGSGGAETGDDAGDLLEGVGTVEMPSKGNKLYKKRGKVKHSGNHQFDDGGEACSGTEGLNVSSRAIDDSEVSNTKGERPSPQGQRKESKKLYFGDESSCLDALQTLADLSLMMPESMESGSSVQLKDEGANVDAEDKFSVPEATSTSQFRNKNKIPSVKHRVPYTISGVEGSNSKKSKLGRDPAVDMNTVSESEQQLLSTTKILKRKRKSSIPKISNADAHMDSDMNEPSKTEGCGEEENKPVTKGKRTNQISTPSKQWKSARSLEGSLNSDQRRTVTDLTGSTAQASTSSQVNLPTKQTSRRKMYIPRTLHPKEKSCEKKLKNQLITRSNSVQDRALHLKEKISCCLSSHLVRRWCTFEWFYSALDYPWFAKREFEEYLNHVGLGHIPRLTRVEWGVIRSSLGKPRRFSEHFLHEEREKLKQYRESVRKHYAELRTGVREGLPTDLARPLSVGQRVIALHPKTREVHDGSVLTVDHDKCRVQFDRPDIGVEFVMDVDCMPLNPLDNMPEALRRQNIAFDKSFLTSKEANKNGNLNFGGPMMFPSSGHLVKATSPVNASIKQGKGDAIHTTAQPKTTSADIGRAQQTAYSQPGMVVAHNQAREADIRALSELNRALDKKEALLVELRNTNNNILENQNSGECSLKDSEPFKKHYATVSSALVNLRQRNTYPANSLPPWMKQPANSTIYGGPSSFDSSISQESGSSVADIVEVSKSKAHMMVNAAIQAMASRKCGEDAYVRIREALDSIDNQHFTSDSRLPVNRSQEQVNGSLGHRNQISSGTSDPNLTSDSSAPKSHDADKNEAQILSELISACVMAVHMIQTCTERQFPPAVVAQVLDYAVTSLHPRCPQNVGVYREIQMCMGRIKTQILALVPT</sequence>
<feature type="compositionally biased region" description="Low complexity" evidence="8">
    <location>
        <begin position="725"/>
        <end position="737"/>
    </location>
</feature>
<dbReference type="SUPFAM" id="SSF90209">
    <property type="entry name" value="Ran binding protein zinc finger-like"/>
    <property type="match status" value="1"/>
</dbReference>
<reference evidence="10 11" key="1">
    <citation type="submission" date="2019-09" db="EMBL/GenBank/DDBJ databases">
        <authorList>
            <person name="Ou C."/>
        </authorList>
    </citation>
    <scope>NUCLEOTIDE SEQUENCE [LARGE SCALE GENOMIC DNA]</scope>
    <source>
        <strain evidence="10">S2</strain>
        <tissue evidence="10">Leaf</tissue>
    </source>
</reference>
<name>A0A5N5H2I9_9ROSA</name>
<evidence type="ECO:0000256" key="1">
    <source>
        <dbReference type="ARBA" id="ARBA00004123"/>
    </source>
</evidence>
<dbReference type="GO" id="GO:0051726">
    <property type="term" value="P:regulation of cell cycle"/>
    <property type="evidence" value="ECO:0007669"/>
    <property type="project" value="TreeGrafter"/>
</dbReference>
<dbReference type="SUPFAM" id="SSF46689">
    <property type="entry name" value="Homeodomain-like"/>
    <property type="match status" value="1"/>
</dbReference>
<feature type="compositionally biased region" description="Basic residues" evidence="8">
    <location>
        <begin position="934"/>
        <end position="943"/>
    </location>
</feature>
<feature type="compositionally biased region" description="Basic and acidic residues" evidence="8">
    <location>
        <begin position="763"/>
        <end position="778"/>
    </location>
</feature>
<feature type="compositionally biased region" description="Basic and acidic residues" evidence="8">
    <location>
        <begin position="1407"/>
        <end position="1418"/>
    </location>
</feature>
<dbReference type="Gene3D" id="4.10.1060.10">
    <property type="entry name" value="Zinc finger, RanBP2-type"/>
    <property type="match status" value="2"/>
</dbReference>
<dbReference type="PANTHER" id="PTHR21689">
    <property type="entry name" value="LIN-9"/>
    <property type="match status" value="1"/>
</dbReference>
<feature type="compositionally biased region" description="Polar residues" evidence="8">
    <location>
        <begin position="553"/>
        <end position="562"/>
    </location>
</feature>
<evidence type="ECO:0000313" key="11">
    <source>
        <dbReference type="Proteomes" id="UP000327157"/>
    </source>
</evidence>
<feature type="compositionally biased region" description="Low complexity" evidence="8">
    <location>
        <begin position="1470"/>
        <end position="1479"/>
    </location>
</feature>
<dbReference type="InterPro" id="IPR036443">
    <property type="entry name" value="Znf_RanBP2_sf"/>
</dbReference>
<keyword evidence="7" id="KW-0175">Coiled coil</keyword>
<dbReference type="Pfam" id="PF00249">
    <property type="entry name" value="Myb_DNA-binding"/>
    <property type="match status" value="1"/>
</dbReference>
<evidence type="ECO:0000256" key="4">
    <source>
        <dbReference type="ARBA" id="ARBA00022833"/>
    </source>
</evidence>
<feature type="coiled-coil region" evidence="7">
    <location>
        <begin position="1796"/>
        <end position="1823"/>
    </location>
</feature>
<feature type="compositionally biased region" description="Acidic residues" evidence="8">
    <location>
        <begin position="619"/>
        <end position="630"/>
    </location>
</feature>
<evidence type="ECO:0000256" key="7">
    <source>
        <dbReference type="SAM" id="Coils"/>
    </source>
</evidence>
<keyword evidence="2" id="KW-0479">Metal-binding</keyword>
<evidence type="ECO:0000256" key="8">
    <source>
        <dbReference type="SAM" id="MobiDB-lite"/>
    </source>
</evidence>
<dbReference type="GO" id="GO:0006357">
    <property type="term" value="P:regulation of transcription by RNA polymerase II"/>
    <property type="evidence" value="ECO:0007669"/>
    <property type="project" value="TreeGrafter"/>
</dbReference>
<dbReference type="Proteomes" id="UP000327157">
    <property type="component" value="Chromosome 4"/>
</dbReference>
<proteinExistence type="predicted"/>
<dbReference type="SMART" id="SM01135">
    <property type="entry name" value="DIRP"/>
    <property type="match status" value="1"/>
</dbReference>
<dbReference type="Gene3D" id="1.20.58.1880">
    <property type="match status" value="1"/>
</dbReference>
<feature type="region of interest" description="Disordered" evidence="8">
    <location>
        <begin position="1353"/>
        <end position="1488"/>
    </location>
</feature>
<dbReference type="InterPro" id="IPR001876">
    <property type="entry name" value="Znf_RanBP2"/>
</dbReference>
<reference evidence="10 11" key="3">
    <citation type="submission" date="2019-11" db="EMBL/GenBank/DDBJ databases">
        <title>A de novo genome assembly of a pear dwarfing rootstock.</title>
        <authorList>
            <person name="Wang F."/>
            <person name="Wang J."/>
            <person name="Li S."/>
            <person name="Zhang Y."/>
            <person name="Fang M."/>
            <person name="Ma L."/>
            <person name="Zhao Y."/>
            <person name="Jiang S."/>
        </authorList>
    </citation>
    <scope>NUCLEOTIDE SEQUENCE [LARGE SCALE GENOMIC DNA]</scope>
    <source>
        <strain evidence="10">S2</strain>
        <tissue evidence="10">Leaf</tissue>
    </source>
</reference>
<protein>
    <submittedName>
        <fullName evidence="10">Protein ALWAYS EARLY 2-like</fullName>
    </submittedName>
</protein>
<feature type="compositionally biased region" description="Polar residues" evidence="8">
    <location>
        <begin position="1940"/>
        <end position="1981"/>
    </location>
</feature>
<dbReference type="EMBL" id="SMOL01000231">
    <property type="protein sequence ID" value="KAB2621467.1"/>
    <property type="molecule type" value="Genomic_DNA"/>
</dbReference>
<feature type="domain" description="RanBP2-type" evidence="9">
    <location>
        <begin position="358"/>
        <end position="387"/>
    </location>
</feature>
<feature type="domain" description="RanBP2-type" evidence="9">
    <location>
        <begin position="391"/>
        <end position="420"/>
    </location>
</feature>
<dbReference type="OrthoDB" id="2339771at2759"/>
<feature type="compositionally biased region" description="Basic residues" evidence="8">
    <location>
        <begin position="1220"/>
        <end position="1229"/>
    </location>
</feature>
<dbReference type="PANTHER" id="PTHR21689:SF5">
    <property type="entry name" value="PROTEIN ALWAYS EARLY 1-RELATED"/>
    <property type="match status" value="1"/>
</dbReference>
<dbReference type="CDD" id="cd00167">
    <property type="entry name" value="SANT"/>
    <property type="match status" value="1"/>
</dbReference>
<organism evidence="10 11">
    <name type="scientific">Pyrus ussuriensis x Pyrus communis</name>
    <dbReference type="NCBI Taxonomy" id="2448454"/>
    <lineage>
        <taxon>Eukaryota</taxon>
        <taxon>Viridiplantae</taxon>
        <taxon>Streptophyta</taxon>
        <taxon>Embryophyta</taxon>
        <taxon>Tracheophyta</taxon>
        <taxon>Spermatophyta</taxon>
        <taxon>Magnoliopsida</taxon>
        <taxon>eudicotyledons</taxon>
        <taxon>Gunneridae</taxon>
        <taxon>Pentapetalae</taxon>
        <taxon>rosids</taxon>
        <taxon>fabids</taxon>
        <taxon>Rosales</taxon>
        <taxon>Rosaceae</taxon>
        <taxon>Amygdaloideae</taxon>
        <taxon>Maleae</taxon>
        <taxon>Pyrus</taxon>
    </lineage>
</organism>
<dbReference type="InterPro" id="IPR009057">
    <property type="entry name" value="Homeodomain-like_sf"/>
</dbReference>
<accession>A0A5N5H2I9</accession>
<feature type="compositionally biased region" description="Polar residues" evidence="8">
    <location>
        <begin position="694"/>
        <end position="704"/>
    </location>
</feature>
<keyword evidence="3 6" id="KW-0863">Zinc-finger</keyword>
<dbReference type="GO" id="GO:0005654">
    <property type="term" value="C:nucleoplasm"/>
    <property type="evidence" value="ECO:0007669"/>
    <property type="project" value="TreeGrafter"/>
</dbReference>
<dbReference type="Pfam" id="PF06584">
    <property type="entry name" value="DIRP"/>
    <property type="match status" value="1"/>
</dbReference>
<keyword evidence="5" id="KW-0539">Nucleus</keyword>
<evidence type="ECO:0000313" key="10">
    <source>
        <dbReference type="EMBL" id="KAB2621467.1"/>
    </source>
</evidence>
<feature type="region of interest" description="Disordered" evidence="8">
    <location>
        <begin position="327"/>
        <end position="350"/>
    </location>
</feature>
<dbReference type="Pfam" id="PF00641">
    <property type="entry name" value="Zn_ribbon_RanBP"/>
    <property type="match status" value="2"/>
</dbReference>
<evidence type="ECO:0000256" key="3">
    <source>
        <dbReference type="ARBA" id="ARBA00022771"/>
    </source>
</evidence>
<feature type="compositionally biased region" description="Polar residues" evidence="8">
    <location>
        <begin position="1133"/>
        <end position="1145"/>
    </location>
</feature>
<gene>
    <name evidence="10" type="ORF">D8674_023649</name>
</gene>
<dbReference type="SMART" id="SM00547">
    <property type="entry name" value="ZnF_RBZ"/>
    <property type="match status" value="2"/>
</dbReference>
<feature type="region of interest" description="Disordered" evidence="8">
    <location>
        <begin position="511"/>
        <end position="573"/>
    </location>
</feature>
<feature type="compositionally biased region" description="Acidic residues" evidence="8">
    <location>
        <begin position="528"/>
        <end position="540"/>
    </location>
</feature>
<dbReference type="GO" id="GO:0008270">
    <property type="term" value="F:zinc ion binding"/>
    <property type="evidence" value="ECO:0007669"/>
    <property type="project" value="UniProtKB-KW"/>
</dbReference>
<dbReference type="PROSITE" id="PS01358">
    <property type="entry name" value="ZF_RANBP2_1"/>
    <property type="match status" value="2"/>
</dbReference>
<feature type="region of interest" description="Disordered" evidence="8">
    <location>
        <begin position="1020"/>
        <end position="1057"/>
    </location>
</feature>
<comment type="caution">
    <text evidence="10">The sequence shown here is derived from an EMBL/GenBank/DDBJ whole genome shotgun (WGS) entry which is preliminary data.</text>
</comment>
<feature type="region of interest" description="Disordered" evidence="8">
    <location>
        <begin position="1133"/>
        <end position="1172"/>
    </location>
</feature>
<feature type="compositionally biased region" description="Polar residues" evidence="8">
    <location>
        <begin position="1436"/>
        <end position="1458"/>
    </location>
</feature>
<dbReference type="FunFam" id="4.10.1060.10:FF:000014">
    <property type="entry name" value="Putative zinc finger, RanBP2-type"/>
    <property type="match status" value="1"/>
</dbReference>
<dbReference type="GO" id="GO:0006351">
    <property type="term" value="P:DNA-templated transcription"/>
    <property type="evidence" value="ECO:0007669"/>
    <property type="project" value="InterPro"/>
</dbReference>
<feature type="region of interest" description="Disordered" evidence="8">
    <location>
        <begin position="1940"/>
        <end position="1987"/>
    </location>
</feature>
<evidence type="ECO:0000259" key="9">
    <source>
        <dbReference type="PROSITE" id="PS50199"/>
    </source>
</evidence>
<dbReference type="InterPro" id="IPR010561">
    <property type="entry name" value="LIN-9/ALY1"/>
</dbReference>
<evidence type="ECO:0000256" key="2">
    <source>
        <dbReference type="ARBA" id="ARBA00022723"/>
    </source>
</evidence>
<feature type="region of interest" description="Disordered" evidence="8">
    <location>
        <begin position="1220"/>
        <end position="1278"/>
    </location>
</feature>
<evidence type="ECO:0000256" key="6">
    <source>
        <dbReference type="PROSITE-ProRule" id="PRU00322"/>
    </source>
</evidence>
<keyword evidence="11" id="KW-1185">Reference proteome</keyword>